<dbReference type="Proteomes" id="UP000249061">
    <property type="component" value="Unassembled WGS sequence"/>
</dbReference>
<name>A0A2W5TL83_9BACT</name>
<sequence length="173" mass="18478">MAVSRTSNRTTTRTTTGTTRTTTAKRTTKAAGANPKLAKMVKSINIQRFAKKGKTTFCNQAFNAYAAKHGFKGFQGKVANQMFTAMNKPGSGWKKVSAQEAMAAAKNGKLVAAAWYNNKAMKGRPDGKAPGHIAAVIGEYSPGVPGIAQAGTKTFEWGPITLSRKNPTYFVKT</sequence>
<comment type="caution">
    <text evidence="2">The sequence shown here is derived from an EMBL/GenBank/DDBJ whole genome shotgun (WGS) entry which is preliminary data.</text>
</comment>
<evidence type="ECO:0000313" key="2">
    <source>
        <dbReference type="EMBL" id="PZR12055.1"/>
    </source>
</evidence>
<dbReference type="EMBL" id="QFQP01000013">
    <property type="protein sequence ID" value="PZR12055.1"/>
    <property type="molecule type" value="Genomic_DNA"/>
</dbReference>
<reference evidence="2 3" key="1">
    <citation type="submission" date="2017-08" db="EMBL/GenBank/DDBJ databases">
        <title>Infants hospitalized years apart are colonized by the same room-sourced microbial strains.</title>
        <authorList>
            <person name="Brooks B."/>
            <person name="Olm M.R."/>
            <person name="Firek B.A."/>
            <person name="Baker R."/>
            <person name="Thomas B.C."/>
            <person name="Morowitz M.J."/>
            <person name="Banfield J.F."/>
        </authorList>
    </citation>
    <scope>NUCLEOTIDE SEQUENCE [LARGE SCALE GENOMIC DNA]</scope>
    <source>
        <strain evidence="2">S2_003_000_R2_14</strain>
    </source>
</reference>
<dbReference type="AlphaFoldDB" id="A0A2W5TL83"/>
<accession>A0A2W5TL83</accession>
<feature type="region of interest" description="Disordered" evidence="1">
    <location>
        <begin position="1"/>
        <end position="32"/>
    </location>
</feature>
<protein>
    <submittedName>
        <fullName evidence="2">Uncharacterized protein</fullName>
    </submittedName>
</protein>
<dbReference type="Gene3D" id="3.90.1720.10">
    <property type="entry name" value="endopeptidase domain like (from Nostoc punctiforme)"/>
    <property type="match status" value="1"/>
</dbReference>
<gene>
    <name evidence="2" type="ORF">DI536_17210</name>
</gene>
<evidence type="ECO:0000256" key="1">
    <source>
        <dbReference type="SAM" id="MobiDB-lite"/>
    </source>
</evidence>
<organism evidence="2 3">
    <name type="scientific">Archangium gephyra</name>
    <dbReference type="NCBI Taxonomy" id="48"/>
    <lineage>
        <taxon>Bacteria</taxon>
        <taxon>Pseudomonadati</taxon>
        <taxon>Myxococcota</taxon>
        <taxon>Myxococcia</taxon>
        <taxon>Myxococcales</taxon>
        <taxon>Cystobacterineae</taxon>
        <taxon>Archangiaceae</taxon>
        <taxon>Archangium</taxon>
    </lineage>
</organism>
<evidence type="ECO:0000313" key="3">
    <source>
        <dbReference type="Proteomes" id="UP000249061"/>
    </source>
</evidence>
<proteinExistence type="predicted"/>
<feature type="compositionally biased region" description="Low complexity" evidence="1">
    <location>
        <begin position="9"/>
        <end position="32"/>
    </location>
</feature>